<keyword evidence="3" id="KW-1185">Reference proteome</keyword>
<proteinExistence type="predicted"/>
<dbReference type="InParanoid" id="S8DT44"/>
<reference evidence="2 3" key="1">
    <citation type="journal article" date="2012" name="Science">
        <title>The Paleozoic origin of enzymatic lignin decomposition reconstructed from 31 fungal genomes.</title>
        <authorList>
            <person name="Floudas D."/>
            <person name="Binder M."/>
            <person name="Riley R."/>
            <person name="Barry K."/>
            <person name="Blanchette R.A."/>
            <person name="Henrissat B."/>
            <person name="Martinez A.T."/>
            <person name="Otillar R."/>
            <person name="Spatafora J.W."/>
            <person name="Yadav J.S."/>
            <person name="Aerts A."/>
            <person name="Benoit I."/>
            <person name="Boyd A."/>
            <person name="Carlson A."/>
            <person name="Copeland A."/>
            <person name="Coutinho P.M."/>
            <person name="de Vries R.P."/>
            <person name="Ferreira P."/>
            <person name="Findley K."/>
            <person name="Foster B."/>
            <person name="Gaskell J."/>
            <person name="Glotzer D."/>
            <person name="Gorecki P."/>
            <person name="Heitman J."/>
            <person name="Hesse C."/>
            <person name="Hori C."/>
            <person name="Igarashi K."/>
            <person name="Jurgens J.A."/>
            <person name="Kallen N."/>
            <person name="Kersten P."/>
            <person name="Kohler A."/>
            <person name="Kuees U."/>
            <person name="Kumar T.K.A."/>
            <person name="Kuo A."/>
            <person name="LaButti K."/>
            <person name="Larrondo L.F."/>
            <person name="Lindquist E."/>
            <person name="Ling A."/>
            <person name="Lombard V."/>
            <person name="Lucas S."/>
            <person name="Lundell T."/>
            <person name="Martin R."/>
            <person name="McLaughlin D.J."/>
            <person name="Morgenstern I."/>
            <person name="Morin E."/>
            <person name="Murat C."/>
            <person name="Nagy L.G."/>
            <person name="Nolan M."/>
            <person name="Ohm R.A."/>
            <person name="Patyshakuliyeva A."/>
            <person name="Rokas A."/>
            <person name="Ruiz-Duenas F.J."/>
            <person name="Sabat G."/>
            <person name="Salamov A."/>
            <person name="Samejima M."/>
            <person name="Schmutz J."/>
            <person name="Slot J.C."/>
            <person name="St John F."/>
            <person name="Stenlid J."/>
            <person name="Sun H."/>
            <person name="Sun S."/>
            <person name="Syed K."/>
            <person name="Tsang A."/>
            <person name="Wiebenga A."/>
            <person name="Young D."/>
            <person name="Pisabarro A."/>
            <person name="Eastwood D.C."/>
            <person name="Martin F."/>
            <person name="Cullen D."/>
            <person name="Grigoriev I.V."/>
            <person name="Hibbett D.S."/>
        </authorList>
    </citation>
    <scope>NUCLEOTIDE SEQUENCE</scope>
    <source>
        <strain evidence="3">FP-58527</strain>
    </source>
</reference>
<gene>
    <name evidence="2" type="ORF">FOMPIDRAFT_1018807</name>
</gene>
<evidence type="ECO:0000313" key="2">
    <source>
        <dbReference type="EMBL" id="EPS96421.1"/>
    </source>
</evidence>
<sequence>MPQAPPPINNRYVTFTGQLQSRHIKVEDPVKHVTHLYSIDTFRNCVRFNNKLRQSRATQLSKSLTQIPGGYPEMVLLWNRDQQATHHFCKVDLTTLVFTIVGTGIDPAHLDSYAPPLQPRIIERESSHRAGEEDSLMLHMVPNGQPESDFEDYPDPDDPGDSAPANGSKSRTEEQDKAPMDTSA</sequence>
<dbReference type="Proteomes" id="UP000015241">
    <property type="component" value="Unassembled WGS sequence"/>
</dbReference>
<name>S8DT44_FOMSC</name>
<dbReference type="EMBL" id="KE504188">
    <property type="protein sequence ID" value="EPS96421.1"/>
    <property type="molecule type" value="Genomic_DNA"/>
</dbReference>
<dbReference type="HOGENOM" id="CLU_1468193_0_0_1"/>
<evidence type="ECO:0000313" key="3">
    <source>
        <dbReference type="Proteomes" id="UP000015241"/>
    </source>
</evidence>
<accession>S8DT44</accession>
<feature type="compositionally biased region" description="Basic and acidic residues" evidence="1">
    <location>
        <begin position="170"/>
        <end position="184"/>
    </location>
</feature>
<protein>
    <submittedName>
        <fullName evidence="2">Uncharacterized protein</fullName>
    </submittedName>
</protein>
<organism evidence="2 3">
    <name type="scientific">Fomitopsis schrenkii</name>
    <name type="common">Brown rot fungus</name>
    <dbReference type="NCBI Taxonomy" id="2126942"/>
    <lineage>
        <taxon>Eukaryota</taxon>
        <taxon>Fungi</taxon>
        <taxon>Dikarya</taxon>
        <taxon>Basidiomycota</taxon>
        <taxon>Agaricomycotina</taxon>
        <taxon>Agaricomycetes</taxon>
        <taxon>Polyporales</taxon>
        <taxon>Fomitopsis</taxon>
    </lineage>
</organism>
<feature type="compositionally biased region" description="Acidic residues" evidence="1">
    <location>
        <begin position="148"/>
        <end position="160"/>
    </location>
</feature>
<dbReference type="AlphaFoldDB" id="S8DT44"/>
<feature type="region of interest" description="Disordered" evidence="1">
    <location>
        <begin position="137"/>
        <end position="184"/>
    </location>
</feature>
<evidence type="ECO:0000256" key="1">
    <source>
        <dbReference type="SAM" id="MobiDB-lite"/>
    </source>
</evidence>